<dbReference type="InterPro" id="IPR036465">
    <property type="entry name" value="vWFA_dom_sf"/>
</dbReference>
<evidence type="ECO:0008006" key="12">
    <source>
        <dbReference type="Google" id="ProtNLM"/>
    </source>
</evidence>
<evidence type="ECO:0000259" key="8">
    <source>
        <dbReference type="PROSITE" id="PS50089"/>
    </source>
</evidence>
<evidence type="ECO:0000256" key="2">
    <source>
        <dbReference type="ARBA" id="ARBA00022723"/>
    </source>
</evidence>
<evidence type="ECO:0000313" key="11">
    <source>
        <dbReference type="Proteomes" id="UP001302812"/>
    </source>
</evidence>
<dbReference type="GeneID" id="89943054"/>
<dbReference type="Gene3D" id="3.40.50.410">
    <property type="entry name" value="von Willebrand factor, type A domain"/>
    <property type="match status" value="1"/>
</dbReference>
<dbReference type="SUPFAM" id="SSF53300">
    <property type="entry name" value="vWA-like"/>
    <property type="match status" value="1"/>
</dbReference>
<evidence type="ECO:0000259" key="9">
    <source>
        <dbReference type="PROSITE" id="PS51873"/>
    </source>
</evidence>
<dbReference type="EMBL" id="MU853368">
    <property type="protein sequence ID" value="KAK4107851.1"/>
    <property type="molecule type" value="Genomic_DNA"/>
</dbReference>
<dbReference type="InterPro" id="IPR044066">
    <property type="entry name" value="TRIAD_supradom"/>
</dbReference>
<dbReference type="PROSITE" id="PS51873">
    <property type="entry name" value="TRIAD"/>
    <property type="match status" value="1"/>
</dbReference>
<keyword evidence="4 7" id="KW-0863">Zinc-finger</keyword>
<gene>
    <name evidence="10" type="ORF">N656DRAFT_840145</name>
</gene>
<comment type="caution">
    <text evidence="10">The sequence shown here is derived from an EMBL/GenBank/DDBJ whole genome shotgun (WGS) entry which is preliminary data.</text>
</comment>
<feature type="domain" description="RING-type" evidence="8">
    <location>
        <begin position="891"/>
        <end position="947"/>
    </location>
</feature>
<name>A0AAN6QI44_9PEZI</name>
<dbReference type="GO" id="GO:0016740">
    <property type="term" value="F:transferase activity"/>
    <property type="evidence" value="ECO:0007669"/>
    <property type="project" value="UniProtKB-KW"/>
</dbReference>
<evidence type="ECO:0000256" key="3">
    <source>
        <dbReference type="ARBA" id="ARBA00022737"/>
    </source>
</evidence>
<feature type="domain" description="RING-type" evidence="9">
    <location>
        <begin position="887"/>
        <end position="1081"/>
    </location>
</feature>
<keyword evidence="5" id="KW-0833">Ubl conjugation pathway</keyword>
<accession>A0AAN6QI44</accession>
<dbReference type="Proteomes" id="UP001302812">
    <property type="component" value="Unassembled WGS sequence"/>
</dbReference>
<evidence type="ECO:0000256" key="7">
    <source>
        <dbReference type="PROSITE-ProRule" id="PRU00175"/>
    </source>
</evidence>
<protein>
    <recommendedName>
        <fullName evidence="12">RING-type domain-containing protein</fullName>
    </recommendedName>
</protein>
<evidence type="ECO:0000256" key="6">
    <source>
        <dbReference type="ARBA" id="ARBA00022833"/>
    </source>
</evidence>
<dbReference type="InterPro" id="IPR001841">
    <property type="entry name" value="Znf_RING"/>
</dbReference>
<keyword evidence="3" id="KW-0677">Repeat</keyword>
<proteinExistence type="predicted"/>
<organism evidence="10 11">
    <name type="scientific">Canariomyces notabilis</name>
    <dbReference type="NCBI Taxonomy" id="2074819"/>
    <lineage>
        <taxon>Eukaryota</taxon>
        <taxon>Fungi</taxon>
        <taxon>Dikarya</taxon>
        <taxon>Ascomycota</taxon>
        <taxon>Pezizomycotina</taxon>
        <taxon>Sordariomycetes</taxon>
        <taxon>Sordariomycetidae</taxon>
        <taxon>Sordariales</taxon>
        <taxon>Chaetomiaceae</taxon>
        <taxon>Canariomyces</taxon>
    </lineage>
</organism>
<keyword evidence="2" id="KW-0479">Metal-binding</keyword>
<evidence type="ECO:0000256" key="4">
    <source>
        <dbReference type="ARBA" id="ARBA00022771"/>
    </source>
</evidence>
<dbReference type="PROSITE" id="PS50089">
    <property type="entry name" value="ZF_RING_2"/>
    <property type="match status" value="1"/>
</dbReference>
<evidence type="ECO:0000256" key="5">
    <source>
        <dbReference type="ARBA" id="ARBA00022786"/>
    </source>
</evidence>
<dbReference type="Gene3D" id="1.20.120.1750">
    <property type="match status" value="1"/>
</dbReference>
<keyword evidence="1" id="KW-0808">Transferase</keyword>
<dbReference type="RefSeq" id="XP_064665421.1">
    <property type="nucleotide sequence ID" value="XM_064818928.1"/>
</dbReference>
<dbReference type="GO" id="GO:0008270">
    <property type="term" value="F:zinc ion binding"/>
    <property type="evidence" value="ECO:0007669"/>
    <property type="project" value="UniProtKB-KW"/>
</dbReference>
<evidence type="ECO:0000256" key="1">
    <source>
        <dbReference type="ARBA" id="ARBA00022679"/>
    </source>
</evidence>
<evidence type="ECO:0000313" key="10">
    <source>
        <dbReference type="EMBL" id="KAK4107851.1"/>
    </source>
</evidence>
<keyword evidence="6" id="KW-0862">Zinc</keyword>
<reference evidence="10" key="1">
    <citation type="journal article" date="2023" name="Mol. Phylogenet. Evol.">
        <title>Genome-scale phylogeny and comparative genomics of the fungal order Sordariales.</title>
        <authorList>
            <person name="Hensen N."/>
            <person name="Bonometti L."/>
            <person name="Westerberg I."/>
            <person name="Brannstrom I.O."/>
            <person name="Guillou S."/>
            <person name="Cros-Aarteil S."/>
            <person name="Calhoun S."/>
            <person name="Haridas S."/>
            <person name="Kuo A."/>
            <person name="Mondo S."/>
            <person name="Pangilinan J."/>
            <person name="Riley R."/>
            <person name="LaButti K."/>
            <person name="Andreopoulos B."/>
            <person name="Lipzen A."/>
            <person name="Chen C."/>
            <person name="Yan M."/>
            <person name="Daum C."/>
            <person name="Ng V."/>
            <person name="Clum A."/>
            <person name="Steindorff A."/>
            <person name="Ohm R.A."/>
            <person name="Martin F."/>
            <person name="Silar P."/>
            <person name="Natvig D.O."/>
            <person name="Lalanne C."/>
            <person name="Gautier V."/>
            <person name="Ament-Velasquez S.L."/>
            <person name="Kruys A."/>
            <person name="Hutchinson M.I."/>
            <person name="Powell A.J."/>
            <person name="Barry K."/>
            <person name="Miller A.N."/>
            <person name="Grigoriev I.V."/>
            <person name="Debuchy R."/>
            <person name="Gladieux P."/>
            <person name="Hiltunen Thoren M."/>
            <person name="Johannesson H."/>
        </authorList>
    </citation>
    <scope>NUCLEOTIDE SEQUENCE</scope>
    <source>
        <strain evidence="10">CBS 508.74</strain>
    </source>
</reference>
<keyword evidence="11" id="KW-1185">Reference proteome</keyword>
<reference evidence="10" key="2">
    <citation type="submission" date="2023-05" db="EMBL/GenBank/DDBJ databases">
        <authorList>
            <consortium name="Lawrence Berkeley National Laboratory"/>
            <person name="Steindorff A."/>
            <person name="Hensen N."/>
            <person name="Bonometti L."/>
            <person name="Westerberg I."/>
            <person name="Brannstrom I.O."/>
            <person name="Guillou S."/>
            <person name="Cros-Aarteil S."/>
            <person name="Calhoun S."/>
            <person name="Haridas S."/>
            <person name="Kuo A."/>
            <person name="Mondo S."/>
            <person name="Pangilinan J."/>
            <person name="Riley R."/>
            <person name="Labutti K."/>
            <person name="Andreopoulos B."/>
            <person name="Lipzen A."/>
            <person name="Chen C."/>
            <person name="Yanf M."/>
            <person name="Daum C."/>
            <person name="Ng V."/>
            <person name="Clum A."/>
            <person name="Ohm R."/>
            <person name="Martin F."/>
            <person name="Silar P."/>
            <person name="Natvig D."/>
            <person name="Lalanne C."/>
            <person name="Gautier V."/>
            <person name="Ament-Velasquez S.L."/>
            <person name="Kruys A."/>
            <person name="Hutchinson M.I."/>
            <person name="Powell A.J."/>
            <person name="Barry K."/>
            <person name="Miller A.N."/>
            <person name="Grigoriev I.V."/>
            <person name="Debuchy R."/>
            <person name="Gladieux P."/>
            <person name="Thoren M.H."/>
            <person name="Johannesson H."/>
        </authorList>
    </citation>
    <scope>NUCLEOTIDE SEQUENCE</scope>
    <source>
        <strain evidence="10">CBS 508.74</strain>
    </source>
</reference>
<dbReference type="AlphaFoldDB" id="A0AAN6QI44"/>
<dbReference type="SUPFAM" id="SSF57850">
    <property type="entry name" value="RING/U-box"/>
    <property type="match status" value="1"/>
</dbReference>
<sequence length="1094" mass="121396">MAAPVSESYDLLVITDATWSMGTYLMSLNSSLQDIVRISATTACFDRVGVLAYRDYVADRRNLIEWSGWHTRDANSETSQDRLLSFVRSLRRHGGVDWPEATKTALAHAYELMRPNAKTIILLYADAPPHTKENSGHGMWEAEQRALLTPGAYGGTANLFADWTSAVTTLSCGEKRAQVFTIIDPGQSLTSTPTFFTYLSARTGGVCITVKYPSSTTISKLTVSILLAWMGVDKRGAIPESAQLATELRYKDVSGIDELESETDEKAARFLPLAAEAKDEATTLSGPTRRERLLDNLERSPLSLETLAQVIPRREHPVMDFAKRYKADPEYREFVRQQLAEMIQSDVTVIALNPVFGTLWRTVCSDRLNPARDALISEFGLQVDRIIDADKRELMKTWLEESYNMTGEITETIESVPAAARYPCVFLDPTLRFPADGGSNEEASMKFTRSELLEIGRSCDYRILRRLGSVLTRLTYVRSEEELPAHIADVPVKDVPRIPMALAQEAYGREFWKILLHTVLPGTMLAARPAALLAALSLRMGMKPLEDAAISELLAYRDYWNTLDIPETWNTNCLGLLLEADQRHQQYLASLQGGTAGQTILKAEDRRLFQALVDYKLLEMNLKTCLTAHIGWTPNNSRVPLGPVVVCKACEFPRSVTVMADSGVCGLCTVPKKDITTEGGRDALLRSNVSQADDSGTEGWWWECSMQDCRAQYVVYNPQNLKVRAKCHYCRQKGKISAQDADYHRLTTAPCVTCTVCANRVIWPEAYRPSDFDPAAYKCPACTSNRPNTIVLEETTPQKLIAENGTEWCLRNEAGTIREPLTERSLFYVISDAATSTTNGDARASFADKIQVLPVAEPALTIRGKPVHNARELVASLGEWISSRRVQQGTCTLCFSSKHKRRDLRPACGGRKGCREVICASCVDSWYGINRPGTVINVAALSCPFCRRQPVPNALPRQLRYLGGLRNAVADAGEWVYAWCVGCGFAKRFAERVCAAGMIGEGVEGWRCEECLTAQGQGKGVSGLVVKECPGCGVVTQKTAGCDHIACPNCEAHWCFNCGEKVGEREIYTHMSDKHGGWYGGREFEYYLILVNGY</sequence>